<protein>
    <submittedName>
        <fullName evidence="2">Uncharacterized protein</fullName>
    </submittedName>
</protein>
<reference evidence="2" key="1">
    <citation type="submission" date="2019-11" db="EMBL/GenBank/DDBJ databases">
        <authorList>
            <person name="Liu Y."/>
            <person name="Hou J."/>
            <person name="Li T.-Q."/>
            <person name="Guan C.-H."/>
            <person name="Wu X."/>
            <person name="Wu H.-Z."/>
            <person name="Ling F."/>
            <person name="Zhang R."/>
            <person name="Shi X.-G."/>
            <person name="Ren J.-P."/>
            <person name="Chen E.-F."/>
            <person name="Sun J.-M."/>
        </authorList>
    </citation>
    <scope>NUCLEOTIDE SEQUENCE</scope>
    <source>
        <strain evidence="2">Adult_tree_wgs_1</strain>
        <tissue evidence="2">Leaves</tissue>
    </source>
</reference>
<evidence type="ECO:0000313" key="3">
    <source>
        <dbReference type="Proteomes" id="UP000626092"/>
    </source>
</evidence>
<sequence>MEADFIGIMLMAAGYDPQLAPVVYGSRRNPCGSHCLFTSHPSGQNRAKKLQEPKLCTLTSHYRTGPNTGPYRLVPAISGNTGRDENTGNFVRDIADLGGGITRLKQHLAGVKGEVEACKNVPMDVKWQMNQLLEGYKQDKERRERISRAVGEGASYQTLDEEEEESALDRRTSEDGTKKKRSKTIGGFFAPRTTPGAQPSIRSALSSKQTIDEARMAVARWWYDANIPFNATLSPYYQPAIDAMLAVGPGFKGPSYHDIRLNDLVYVRYNLKLRERIVRRAKDALDPISLENIDVLDDWVSEEPSLLDEEDIAWEIIEPPSLEALTLDDQEPNFDDAADDFPNENESQYDNWDIGGHNDPYVYVE</sequence>
<evidence type="ECO:0000313" key="2">
    <source>
        <dbReference type="EMBL" id="KAF7138702.1"/>
    </source>
</evidence>
<dbReference type="PANTHER" id="PTHR46951">
    <property type="entry name" value="BED-TYPE DOMAIN-CONTAINING PROTEIN"/>
    <property type="match status" value="1"/>
</dbReference>
<proteinExistence type="predicted"/>
<organism evidence="2 3">
    <name type="scientific">Rhododendron simsii</name>
    <name type="common">Sims's rhododendron</name>
    <dbReference type="NCBI Taxonomy" id="118357"/>
    <lineage>
        <taxon>Eukaryota</taxon>
        <taxon>Viridiplantae</taxon>
        <taxon>Streptophyta</taxon>
        <taxon>Embryophyta</taxon>
        <taxon>Tracheophyta</taxon>
        <taxon>Spermatophyta</taxon>
        <taxon>Magnoliopsida</taxon>
        <taxon>eudicotyledons</taxon>
        <taxon>Gunneridae</taxon>
        <taxon>Pentapetalae</taxon>
        <taxon>asterids</taxon>
        <taxon>Ericales</taxon>
        <taxon>Ericaceae</taxon>
        <taxon>Ericoideae</taxon>
        <taxon>Rhodoreae</taxon>
        <taxon>Rhododendron</taxon>
    </lineage>
</organism>
<gene>
    <name evidence="2" type="ORF">RHSIM_Rhsim07G0024700</name>
</gene>
<comment type="caution">
    <text evidence="2">The sequence shown here is derived from an EMBL/GenBank/DDBJ whole genome shotgun (WGS) entry which is preliminary data.</text>
</comment>
<dbReference type="PANTHER" id="PTHR46951:SF2">
    <property type="entry name" value="BED-TYPE DOMAIN-CONTAINING PROTEIN"/>
    <property type="match status" value="1"/>
</dbReference>
<evidence type="ECO:0000256" key="1">
    <source>
        <dbReference type="SAM" id="MobiDB-lite"/>
    </source>
</evidence>
<feature type="compositionally biased region" description="Basic and acidic residues" evidence="1">
    <location>
        <begin position="167"/>
        <end position="177"/>
    </location>
</feature>
<accession>A0A834GS05</accession>
<dbReference type="AlphaFoldDB" id="A0A834GS05"/>
<feature type="region of interest" description="Disordered" evidence="1">
    <location>
        <begin position="139"/>
        <end position="205"/>
    </location>
</feature>
<dbReference type="EMBL" id="WJXA01000007">
    <property type="protein sequence ID" value="KAF7138702.1"/>
    <property type="molecule type" value="Genomic_DNA"/>
</dbReference>
<feature type="compositionally biased region" description="Acidic residues" evidence="1">
    <location>
        <begin position="327"/>
        <end position="343"/>
    </location>
</feature>
<dbReference type="OrthoDB" id="2442898at2759"/>
<feature type="compositionally biased region" description="Polar residues" evidence="1">
    <location>
        <begin position="195"/>
        <end position="205"/>
    </location>
</feature>
<name>A0A834GS05_RHOSS</name>
<feature type="region of interest" description="Disordered" evidence="1">
    <location>
        <begin position="327"/>
        <end position="358"/>
    </location>
</feature>
<keyword evidence="3" id="KW-1185">Reference proteome</keyword>
<dbReference type="Proteomes" id="UP000626092">
    <property type="component" value="Unassembled WGS sequence"/>
</dbReference>